<evidence type="ECO:0008006" key="4">
    <source>
        <dbReference type="Google" id="ProtNLM"/>
    </source>
</evidence>
<dbReference type="EMBL" id="CP111018">
    <property type="protein sequence ID" value="WAR10873.1"/>
    <property type="molecule type" value="Genomic_DNA"/>
</dbReference>
<proteinExistence type="predicted"/>
<name>A0ABY7ELL1_MYAAR</name>
<protein>
    <recommendedName>
        <fullName evidence="4">ATP synthase F0 subunit 8</fullName>
    </recommendedName>
</protein>
<keyword evidence="1" id="KW-0472">Membrane</keyword>
<reference evidence="2" key="1">
    <citation type="submission" date="2022-11" db="EMBL/GenBank/DDBJ databases">
        <title>Centuries of genome instability and evolution in soft-shell clam transmissible cancer (bioRxiv).</title>
        <authorList>
            <person name="Hart S.F.M."/>
            <person name="Yonemitsu M.A."/>
            <person name="Giersch R.M."/>
            <person name="Beal B.F."/>
            <person name="Arriagada G."/>
            <person name="Davis B.W."/>
            <person name="Ostrander E.A."/>
            <person name="Goff S.P."/>
            <person name="Metzger M.J."/>
        </authorList>
    </citation>
    <scope>NUCLEOTIDE SEQUENCE</scope>
    <source>
        <strain evidence="2">MELC-2E11</strain>
        <tissue evidence="2">Siphon/mantle</tissue>
    </source>
</reference>
<evidence type="ECO:0000313" key="3">
    <source>
        <dbReference type="Proteomes" id="UP001164746"/>
    </source>
</evidence>
<evidence type="ECO:0000313" key="2">
    <source>
        <dbReference type="EMBL" id="WAR10873.1"/>
    </source>
</evidence>
<gene>
    <name evidence="2" type="ORF">MAR_035949</name>
</gene>
<dbReference type="Proteomes" id="UP001164746">
    <property type="component" value="Chromosome 7"/>
</dbReference>
<organism evidence="2 3">
    <name type="scientific">Mya arenaria</name>
    <name type="common">Soft-shell clam</name>
    <dbReference type="NCBI Taxonomy" id="6604"/>
    <lineage>
        <taxon>Eukaryota</taxon>
        <taxon>Metazoa</taxon>
        <taxon>Spiralia</taxon>
        <taxon>Lophotrochozoa</taxon>
        <taxon>Mollusca</taxon>
        <taxon>Bivalvia</taxon>
        <taxon>Autobranchia</taxon>
        <taxon>Heteroconchia</taxon>
        <taxon>Euheterodonta</taxon>
        <taxon>Imparidentia</taxon>
        <taxon>Neoheterodontei</taxon>
        <taxon>Myida</taxon>
        <taxon>Myoidea</taxon>
        <taxon>Myidae</taxon>
        <taxon>Mya</taxon>
    </lineage>
</organism>
<sequence length="80" mass="9078">MIRKEAGFAGGNVFAYGYQGGLDKIYVKPGNCHYDLFYFSYSLIIFLYIFFGLLIIAFVYVVKVKPNFAKNNTDRGVSNV</sequence>
<evidence type="ECO:0000256" key="1">
    <source>
        <dbReference type="SAM" id="Phobius"/>
    </source>
</evidence>
<feature type="transmembrane region" description="Helical" evidence="1">
    <location>
        <begin position="38"/>
        <end position="62"/>
    </location>
</feature>
<keyword evidence="1" id="KW-0812">Transmembrane</keyword>
<keyword evidence="3" id="KW-1185">Reference proteome</keyword>
<keyword evidence="1" id="KW-1133">Transmembrane helix</keyword>
<accession>A0ABY7ELL1</accession>